<dbReference type="EMBL" id="ML208470">
    <property type="protein sequence ID" value="TFK64537.1"/>
    <property type="molecule type" value="Genomic_DNA"/>
</dbReference>
<sequence length="155" mass="17158">HTNEITCLSVSSDNKRVLSGSSDFSVEVWDIDSGELPVDPITGFSTEVCSVVFLAKSAQVAGFVIPFRVIIWSIVTGEIVQTICVKFEDISTFTFLSDENYIAIGCLDTISIWSRETQKQIYTSWKGHTKTVEQLCANETNLLSHGKDGTLSIWN</sequence>
<dbReference type="Proteomes" id="UP000308600">
    <property type="component" value="Unassembled WGS sequence"/>
</dbReference>
<protein>
    <submittedName>
        <fullName evidence="1">WD40 repeat-like protein</fullName>
    </submittedName>
</protein>
<feature type="non-terminal residue" evidence="1">
    <location>
        <position position="1"/>
    </location>
</feature>
<accession>A0ACD3AI58</accession>
<proteinExistence type="predicted"/>
<evidence type="ECO:0000313" key="1">
    <source>
        <dbReference type="EMBL" id="TFK64537.1"/>
    </source>
</evidence>
<reference evidence="1 2" key="1">
    <citation type="journal article" date="2019" name="Nat. Ecol. Evol.">
        <title>Megaphylogeny resolves global patterns of mushroom evolution.</title>
        <authorList>
            <person name="Varga T."/>
            <person name="Krizsan K."/>
            <person name="Foldi C."/>
            <person name="Dima B."/>
            <person name="Sanchez-Garcia M."/>
            <person name="Sanchez-Ramirez S."/>
            <person name="Szollosi G.J."/>
            <person name="Szarkandi J.G."/>
            <person name="Papp V."/>
            <person name="Albert L."/>
            <person name="Andreopoulos W."/>
            <person name="Angelini C."/>
            <person name="Antonin V."/>
            <person name="Barry K.W."/>
            <person name="Bougher N.L."/>
            <person name="Buchanan P."/>
            <person name="Buyck B."/>
            <person name="Bense V."/>
            <person name="Catcheside P."/>
            <person name="Chovatia M."/>
            <person name="Cooper J."/>
            <person name="Damon W."/>
            <person name="Desjardin D."/>
            <person name="Finy P."/>
            <person name="Geml J."/>
            <person name="Haridas S."/>
            <person name="Hughes K."/>
            <person name="Justo A."/>
            <person name="Karasinski D."/>
            <person name="Kautmanova I."/>
            <person name="Kiss B."/>
            <person name="Kocsube S."/>
            <person name="Kotiranta H."/>
            <person name="LaButti K.M."/>
            <person name="Lechner B.E."/>
            <person name="Liimatainen K."/>
            <person name="Lipzen A."/>
            <person name="Lukacs Z."/>
            <person name="Mihaltcheva S."/>
            <person name="Morgado L.N."/>
            <person name="Niskanen T."/>
            <person name="Noordeloos M.E."/>
            <person name="Ohm R.A."/>
            <person name="Ortiz-Santana B."/>
            <person name="Ovrebo C."/>
            <person name="Racz N."/>
            <person name="Riley R."/>
            <person name="Savchenko A."/>
            <person name="Shiryaev A."/>
            <person name="Soop K."/>
            <person name="Spirin V."/>
            <person name="Szebenyi C."/>
            <person name="Tomsovsky M."/>
            <person name="Tulloss R.E."/>
            <person name="Uehling J."/>
            <person name="Grigoriev I.V."/>
            <person name="Vagvolgyi C."/>
            <person name="Papp T."/>
            <person name="Martin F.M."/>
            <person name="Miettinen O."/>
            <person name="Hibbett D.S."/>
            <person name="Nagy L.G."/>
        </authorList>
    </citation>
    <scope>NUCLEOTIDE SEQUENCE [LARGE SCALE GENOMIC DNA]</scope>
    <source>
        <strain evidence="1 2">NL-1719</strain>
    </source>
</reference>
<feature type="non-terminal residue" evidence="1">
    <location>
        <position position="155"/>
    </location>
</feature>
<name>A0ACD3AI58_9AGAR</name>
<gene>
    <name evidence="1" type="ORF">BDN72DRAFT_732182</name>
</gene>
<keyword evidence="2" id="KW-1185">Reference proteome</keyword>
<organism evidence="1 2">
    <name type="scientific">Pluteus cervinus</name>
    <dbReference type="NCBI Taxonomy" id="181527"/>
    <lineage>
        <taxon>Eukaryota</taxon>
        <taxon>Fungi</taxon>
        <taxon>Dikarya</taxon>
        <taxon>Basidiomycota</taxon>
        <taxon>Agaricomycotina</taxon>
        <taxon>Agaricomycetes</taxon>
        <taxon>Agaricomycetidae</taxon>
        <taxon>Agaricales</taxon>
        <taxon>Pluteineae</taxon>
        <taxon>Pluteaceae</taxon>
        <taxon>Pluteus</taxon>
    </lineage>
</organism>
<evidence type="ECO:0000313" key="2">
    <source>
        <dbReference type="Proteomes" id="UP000308600"/>
    </source>
</evidence>